<dbReference type="PANTHER" id="PTHR30204:SF97">
    <property type="entry name" value="MERR FAMILY REGULATORY PROTEIN"/>
    <property type="match status" value="1"/>
</dbReference>
<dbReference type="SUPFAM" id="SSF46955">
    <property type="entry name" value="Putative DNA-binding domain"/>
    <property type="match status" value="1"/>
</dbReference>
<reference evidence="3 4" key="1">
    <citation type="submission" date="2017-07" db="EMBL/GenBank/DDBJ databases">
        <title>Amycolatopsis antarcticus sp. nov., isolated from the surface of an Antarcticus brown macroalga.</title>
        <authorList>
            <person name="Wang J."/>
            <person name="Leiva S."/>
            <person name="Huang J."/>
            <person name="Huang Y."/>
        </authorList>
    </citation>
    <scope>NUCLEOTIDE SEQUENCE [LARGE SCALE GENOMIC DNA]</scope>
    <source>
        <strain evidence="3 4">AU-G6</strain>
    </source>
</reference>
<evidence type="ECO:0000313" key="3">
    <source>
        <dbReference type="EMBL" id="OZM72026.1"/>
    </source>
</evidence>
<dbReference type="Gene3D" id="3.40.50.280">
    <property type="entry name" value="Cobalamin-binding domain"/>
    <property type="match status" value="1"/>
</dbReference>
<keyword evidence="1" id="KW-0238">DNA-binding</keyword>
<sequence>MDGDRVRGPETGRFAAPAHTPGQVAEALGVSPVTLRSWDSRYGVGPTARVAGRHRRYSTADLRRLKLMLRLIEQGVPTREAADTAVHGAQDEYVPSELAAAADDLGTAAQHLHLGVMAELLDDCLARNGVAQTWHTVLAPVVRDLGERSEASGACVDAEWALAGAIGAAIDRHTRAAQLSLPKRAPVLLACCPTEQHSLPLRMMLGMLTERGVPAVLFGEIVPAATTLAATATVHPPLVVLWSMTTDTADLALVRRLRARGQTVSPIGPGWTHRPRPGETRVTDLDSAVEDVCTRLADCPTAQHRAPADH</sequence>
<dbReference type="PROSITE" id="PS50937">
    <property type="entry name" value="HTH_MERR_2"/>
    <property type="match status" value="1"/>
</dbReference>
<evidence type="ECO:0000313" key="4">
    <source>
        <dbReference type="Proteomes" id="UP000242444"/>
    </source>
</evidence>
<organism evidence="3 4">
    <name type="scientific">Amycolatopsis antarctica</name>
    <dbReference type="NCBI Taxonomy" id="1854586"/>
    <lineage>
        <taxon>Bacteria</taxon>
        <taxon>Bacillati</taxon>
        <taxon>Actinomycetota</taxon>
        <taxon>Actinomycetes</taxon>
        <taxon>Pseudonocardiales</taxon>
        <taxon>Pseudonocardiaceae</taxon>
        <taxon>Amycolatopsis</taxon>
    </lineage>
</organism>
<dbReference type="OrthoDB" id="9800334at2"/>
<evidence type="ECO:0000259" key="2">
    <source>
        <dbReference type="PROSITE" id="PS50937"/>
    </source>
</evidence>
<comment type="caution">
    <text evidence="3">The sequence shown here is derived from an EMBL/GenBank/DDBJ whole genome shotgun (WGS) entry which is preliminary data.</text>
</comment>
<feature type="domain" description="HTH merR-type" evidence="2">
    <location>
        <begin position="18"/>
        <end position="87"/>
    </location>
</feature>
<dbReference type="InterPro" id="IPR036724">
    <property type="entry name" value="Cobalamin-bd_sf"/>
</dbReference>
<dbReference type="AlphaFoldDB" id="A0A263D3K1"/>
<name>A0A263D3K1_9PSEU</name>
<dbReference type="SMART" id="SM00422">
    <property type="entry name" value="HTH_MERR"/>
    <property type="match status" value="1"/>
</dbReference>
<dbReference type="Gene3D" id="1.10.1660.10">
    <property type="match status" value="1"/>
</dbReference>
<keyword evidence="4" id="KW-1185">Reference proteome</keyword>
<proteinExistence type="predicted"/>
<dbReference type="GO" id="GO:0003700">
    <property type="term" value="F:DNA-binding transcription factor activity"/>
    <property type="evidence" value="ECO:0007669"/>
    <property type="project" value="InterPro"/>
</dbReference>
<dbReference type="PANTHER" id="PTHR30204">
    <property type="entry name" value="REDOX-CYCLING DRUG-SENSING TRANSCRIPTIONAL ACTIVATOR SOXR"/>
    <property type="match status" value="1"/>
</dbReference>
<dbReference type="InParanoid" id="A0A263D3K1"/>
<dbReference type="RefSeq" id="WP_094863982.1">
    <property type="nucleotide sequence ID" value="NZ_NKYE01000010.1"/>
</dbReference>
<dbReference type="Proteomes" id="UP000242444">
    <property type="component" value="Unassembled WGS sequence"/>
</dbReference>
<dbReference type="InterPro" id="IPR009061">
    <property type="entry name" value="DNA-bd_dom_put_sf"/>
</dbReference>
<dbReference type="InterPro" id="IPR000551">
    <property type="entry name" value="MerR-type_HTH_dom"/>
</dbReference>
<gene>
    <name evidence="3" type="ORF">CFN78_18000</name>
</gene>
<accession>A0A263D3K1</accession>
<dbReference type="GO" id="GO:0046872">
    <property type="term" value="F:metal ion binding"/>
    <property type="evidence" value="ECO:0007669"/>
    <property type="project" value="InterPro"/>
</dbReference>
<dbReference type="EMBL" id="NKYE01000010">
    <property type="protein sequence ID" value="OZM72026.1"/>
    <property type="molecule type" value="Genomic_DNA"/>
</dbReference>
<dbReference type="SUPFAM" id="SSF52242">
    <property type="entry name" value="Cobalamin (vitamin B12)-binding domain"/>
    <property type="match status" value="1"/>
</dbReference>
<evidence type="ECO:0000256" key="1">
    <source>
        <dbReference type="ARBA" id="ARBA00023125"/>
    </source>
</evidence>
<dbReference type="GO" id="GO:0031419">
    <property type="term" value="F:cobalamin binding"/>
    <property type="evidence" value="ECO:0007669"/>
    <property type="project" value="InterPro"/>
</dbReference>
<dbReference type="Pfam" id="PF13411">
    <property type="entry name" value="MerR_1"/>
    <property type="match status" value="1"/>
</dbReference>
<dbReference type="GO" id="GO:0003677">
    <property type="term" value="F:DNA binding"/>
    <property type="evidence" value="ECO:0007669"/>
    <property type="project" value="UniProtKB-KW"/>
</dbReference>
<protein>
    <submittedName>
        <fullName evidence="3">Helix-turn-helix-type transcriptional regulator</fullName>
    </submittedName>
</protein>
<dbReference type="InterPro" id="IPR047057">
    <property type="entry name" value="MerR_fam"/>
</dbReference>